<feature type="compositionally biased region" description="Basic and acidic residues" evidence="5">
    <location>
        <begin position="42"/>
        <end position="53"/>
    </location>
</feature>
<sequence>MARKRGTNKAKGSRSKPRGINPKDSKIAKWNKPSDIPLDEEDHFHASRDKILLDGDEYDDEDEGDEDEVFALKGLSGDSEDEDDASAEEDGMAEQDDAADSDSGPKKGRQAKGKKGKAARSPSLSAAEDEEEEEEEGWGKKKSAYYSSNARQIESEDEEANELEEQEAKRLQTKTRDAMADDDFGLRDPVEIAAEADDMVLDAAPPVLQPLPTDKQSLLRHLEKNNPEALALARDWDDTAHKLVETQSRLSALEESTPDALGSGMSHLYYQALLTYATTVSFYLHLRTSEKYVQRPELLRSHPILQRLLTLKQAMATLEDLNFGFDDDEDDDENLSQDDDLKDAKALWLEEKLNSLEPDELHALLREASLMSADGQGESSAKRRSKASTQKSEEPPKKKRKTSKTSGESKPATPVFDLVEPSITQKKSTASTSRSGPSSTDVYGEATSLQAADAADKQARKKSLRFHAARIENTSARRQNARSNAMGGDDDIPYRERKKAKEARLARETAKGRGQGGDDLNDAEPEPRQRDKKRPREDDSDSDGGDGGADGYYELVQRKSKERKEKKKAEYEAVKAAERPDIDESADGPRALTRAILKNKGLTPHRGKAVRNPRVKKRQKYEKAKKKVSSQKAVYKGGISDTGRYDGEKSGISRVVKSVRL</sequence>
<proteinExistence type="inferred from homology"/>
<dbReference type="GeneID" id="71998725"/>
<keyword evidence="8" id="KW-1185">Reference proteome</keyword>
<feature type="compositionally biased region" description="Acidic residues" evidence="5">
    <location>
        <begin position="54"/>
        <end position="69"/>
    </location>
</feature>
<evidence type="ECO:0000256" key="5">
    <source>
        <dbReference type="SAM" id="MobiDB-lite"/>
    </source>
</evidence>
<evidence type="ECO:0000256" key="2">
    <source>
        <dbReference type="ARBA" id="ARBA00010979"/>
    </source>
</evidence>
<reference evidence="7 8" key="1">
    <citation type="journal article" date="2021" name="Environ. Microbiol.">
        <title>Gene family expansions and transcriptome signatures uncover fungal adaptations to wood decay.</title>
        <authorList>
            <person name="Hage H."/>
            <person name="Miyauchi S."/>
            <person name="Viragh M."/>
            <person name="Drula E."/>
            <person name="Min B."/>
            <person name="Chaduli D."/>
            <person name="Navarro D."/>
            <person name="Favel A."/>
            <person name="Norest M."/>
            <person name="Lesage-Meessen L."/>
            <person name="Balint B."/>
            <person name="Merenyi Z."/>
            <person name="de Eugenio L."/>
            <person name="Morin E."/>
            <person name="Martinez A.T."/>
            <person name="Baldrian P."/>
            <person name="Stursova M."/>
            <person name="Martinez M.J."/>
            <person name="Novotny C."/>
            <person name="Magnuson J.K."/>
            <person name="Spatafora J.W."/>
            <person name="Maurice S."/>
            <person name="Pangilinan J."/>
            <person name="Andreopoulos W."/>
            <person name="LaButti K."/>
            <person name="Hundley H."/>
            <person name="Na H."/>
            <person name="Kuo A."/>
            <person name="Barry K."/>
            <person name="Lipzen A."/>
            <person name="Henrissat B."/>
            <person name="Riley R."/>
            <person name="Ahrendt S."/>
            <person name="Nagy L.G."/>
            <person name="Grigoriev I.V."/>
            <person name="Martin F."/>
            <person name="Rosso M.N."/>
        </authorList>
    </citation>
    <scope>NUCLEOTIDE SEQUENCE [LARGE SCALE GENOMIC DNA]</scope>
    <source>
        <strain evidence="7 8">CIRM-BRFM 1785</strain>
    </source>
</reference>
<feature type="compositionally biased region" description="Acidic residues" evidence="5">
    <location>
        <begin position="155"/>
        <end position="165"/>
    </location>
</feature>
<comment type="similarity">
    <text evidence="2">Belongs to the SAS10 family.</text>
</comment>
<feature type="compositionally biased region" description="Basic and acidic residues" evidence="5">
    <location>
        <begin position="556"/>
        <end position="582"/>
    </location>
</feature>
<dbReference type="PANTHER" id="PTHR13237:SF8">
    <property type="entry name" value="SOMETHING ABOUT SILENCING PROTEIN 10"/>
    <property type="match status" value="1"/>
</dbReference>
<accession>A0ABQ8KSM1</accession>
<feature type="compositionally biased region" description="Acidic residues" evidence="5">
    <location>
        <begin position="78"/>
        <end position="100"/>
    </location>
</feature>
<feature type="compositionally biased region" description="Basic residues" evidence="5">
    <location>
        <begin position="603"/>
        <end position="629"/>
    </location>
</feature>
<feature type="compositionally biased region" description="Basic residues" evidence="5">
    <location>
        <begin position="1"/>
        <end position="17"/>
    </location>
</feature>
<feature type="compositionally biased region" description="Low complexity" evidence="5">
    <location>
        <begin position="428"/>
        <end position="440"/>
    </location>
</feature>
<evidence type="ECO:0000259" key="6">
    <source>
        <dbReference type="Pfam" id="PF09368"/>
    </source>
</evidence>
<dbReference type="EMBL" id="JADCUA010000003">
    <property type="protein sequence ID" value="KAH9841823.1"/>
    <property type="molecule type" value="Genomic_DNA"/>
</dbReference>
<evidence type="ECO:0000256" key="3">
    <source>
        <dbReference type="ARBA" id="ARBA00022553"/>
    </source>
</evidence>
<feature type="compositionally biased region" description="Basic and acidic residues" evidence="5">
    <location>
        <begin position="502"/>
        <end position="511"/>
    </location>
</feature>
<feature type="region of interest" description="Disordered" evidence="5">
    <location>
        <begin position="372"/>
        <end position="633"/>
    </location>
</feature>
<evidence type="ECO:0000256" key="4">
    <source>
        <dbReference type="ARBA" id="ARBA00023242"/>
    </source>
</evidence>
<comment type="subcellular location">
    <subcellularLocation>
        <location evidence="1">Nucleus</location>
    </subcellularLocation>
</comment>
<gene>
    <name evidence="7" type="ORF">C8Q71DRAFT_349882</name>
</gene>
<feature type="region of interest" description="Disordered" evidence="5">
    <location>
        <begin position="1"/>
        <end position="174"/>
    </location>
</feature>
<dbReference type="InterPro" id="IPR007146">
    <property type="entry name" value="Sas10/Utp3/C1D"/>
</dbReference>
<feature type="compositionally biased region" description="Basic residues" evidence="5">
    <location>
        <begin position="459"/>
        <end position="468"/>
    </location>
</feature>
<feature type="compositionally biased region" description="Acidic residues" evidence="5">
    <location>
        <begin position="127"/>
        <end position="136"/>
    </location>
</feature>
<evidence type="ECO:0000313" key="7">
    <source>
        <dbReference type="EMBL" id="KAH9841823.1"/>
    </source>
</evidence>
<keyword evidence="4" id="KW-0539">Nucleus</keyword>
<dbReference type="RefSeq" id="XP_047783122.1">
    <property type="nucleotide sequence ID" value="XM_047917993.1"/>
</dbReference>
<feature type="compositionally biased region" description="Polar residues" evidence="5">
    <location>
        <begin position="472"/>
        <end position="483"/>
    </location>
</feature>
<name>A0ABQ8KSM1_9APHY</name>
<organism evidence="7 8">
    <name type="scientific">Rhodofomes roseus</name>
    <dbReference type="NCBI Taxonomy" id="34475"/>
    <lineage>
        <taxon>Eukaryota</taxon>
        <taxon>Fungi</taxon>
        <taxon>Dikarya</taxon>
        <taxon>Basidiomycota</taxon>
        <taxon>Agaricomycotina</taxon>
        <taxon>Agaricomycetes</taxon>
        <taxon>Polyporales</taxon>
        <taxon>Rhodofomes</taxon>
    </lineage>
</organism>
<dbReference type="Proteomes" id="UP000814176">
    <property type="component" value="Unassembled WGS sequence"/>
</dbReference>
<feature type="domain" description="Sas10 C-terminal" evidence="6">
    <location>
        <begin position="587"/>
        <end position="661"/>
    </location>
</feature>
<feature type="compositionally biased region" description="Basic and acidic residues" evidence="5">
    <location>
        <begin position="525"/>
        <end position="537"/>
    </location>
</feature>
<evidence type="ECO:0000256" key="1">
    <source>
        <dbReference type="ARBA" id="ARBA00004123"/>
    </source>
</evidence>
<dbReference type="Pfam" id="PF09368">
    <property type="entry name" value="Sas10"/>
    <property type="match status" value="1"/>
</dbReference>
<dbReference type="InterPro" id="IPR018972">
    <property type="entry name" value="Sas10_C_dom"/>
</dbReference>
<protein>
    <submittedName>
        <fullName evidence="7">Sas10 C-terminal domain-containing protein</fullName>
    </submittedName>
</protein>
<comment type="caution">
    <text evidence="7">The sequence shown here is derived from an EMBL/GenBank/DDBJ whole genome shotgun (WGS) entry which is preliminary data.</text>
</comment>
<evidence type="ECO:0000313" key="8">
    <source>
        <dbReference type="Proteomes" id="UP000814176"/>
    </source>
</evidence>
<dbReference type="Pfam" id="PF04000">
    <property type="entry name" value="Sas10_Utp3"/>
    <property type="match status" value="1"/>
</dbReference>
<dbReference type="PANTHER" id="PTHR13237">
    <property type="entry name" value="SOMETHING ABOUT SILENCING PROTEIN 10-RELATED"/>
    <property type="match status" value="1"/>
</dbReference>
<keyword evidence="3" id="KW-0597">Phosphoprotein</keyword>
<feature type="compositionally biased region" description="Basic residues" evidence="5">
    <location>
        <begin position="106"/>
        <end position="118"/>
    </location>
</feature>